<feature type="region of interest" description="Disordered" evidence="2">
    <location>
        <begin position="633"/>
        <end position="701"/>
    </location>
</feature>
<dbReference type="SMART" id="SM00248">
    <property type="entry name" value="ANK"/>
    <property type="match status" value="6"/>
</dbReference>
<feature type="repeat" description="ANK" evidence="1">
    <location>
        <begin position="971"/>
        <end position="1003"/>
    </location>
</feature>
<reference evidence="6" key="1">
    <citation type="submission" date="2019-06" db="EMBL/GenBank/DDBJ databases">
        <authorList>
            <person name="Broberg M."/>
        </authorList>
    </citation>
    <scope>NUCLEOTIDE SEQUENCE [LARGE SCALE GENOMIC DNA]</scope>
</reference>
<name>A0A9N9U733_9HYPO</name>
<feature type="compositionally biased region" description="Basic and acidic residues" evidence="2">
    <location>
        <begin position="1333"/>
        <end position="1348"/>
    </location>
</feature>
<dbReference type="PANTHER" id="PTHR10622:SF10">
    <property type="entry name" value="HET DOMAIN-CONTAINING PROTEIN"/>
    <property type="match status" value="1"/>
</dbReference>
<dbReference type="Pfam" id="PF12796">
    <property type="entry name" value="Ank_2"/>
    <property type="match status" value="1"/>
</dbReference>
<evidence type="ECO:0000313" key="6">
    <source>
        <dbReference type="Proteomes" id="UP000754883"/>
    </source>
</evidence>
<keyword evidence="6" id="KW-1185">Reference proteome</keyword>
<dbReference type="PROSITE" id="PS50297">
    <property type="entry name" value="ANK_REP_REGION"/>
    <property type="match status" value="2"/>
</dbReference>
<feature type="region of interest" description="Disordered" evidence="2">
    <location>
        <begin position="1265"/>
        <end position="1564"/>
    </location>
</feature>
<organism evidence="5 6">
    <name type="scientific">Clonostachys byssicola</name>
    <dbReference type="NCBI Taxonomy" id="160290"/>
    <lineage>
        <taxon>Eukaryota</taxon>
        <taxon>Fungi</taxon>
        <taxon>Dikarya</taxon>
        <taxon>Ascomycota</taxon>
        <taxon>Pezizomycotina</taxon>
        <taxon>Sordariomycetes</taxon>
        <taxon>Hypocreomycetidae</taxon>
        <taxon>Hypocreales</taxon>
        <taxon>Bionectriaceae</taxon>
        <taxon>Clonostachys</taxon>
    </lineage>
</organism>
<feature type="compositionally biased region" description="Polar residues" evidence="2">
    <location>
        <begin position="1378"/>
        <end position="1398"/>
    </location>
</feature>
<dbReference type="EMBL" id="CABFNO020001361">
    <property type="protein sequence ID" value="CAG9983241.1"/>
    <property type="molecule type" value="Genomic_DNA"/>
</dbReference>
<feature type="compositionally biased region" description="Basic and acidic residues" evidence="2">
    <location>
        <begin position="651"/>
        <end position="674"/>
    </location>
</feature>
<dbReference type="Pfam" id="PF06985">
    <property type="entry name" value="HET"/>
    <property type="match status" value="1"/>
</dbReference>
<dbReference type="InterPro" id="IPR036770">
    <property type="entry name" value="Ankyrin_rpt-contain_sf"/>
</dbReference>
<feature type="compositionally biased region" description="Basic and acidic residues" evidence="2">
    <location>
        <begin position="1289"/>
        <end position="1319"/>
    </location>
</feature>
<dbReference type="PROSITE" id="PS50088">
    <property type="entry name" value="ANK_REPEAT"/>
    <property type="match status" value="2"/>
</dbReference>
<sequence>MRLLHTSSLDLVEIPDDAVPSYAILSHTWGDQEITLQEMERVITNDSDNRSAVNRITQKDGYLKVKAAAAMALSRGLEYLWVDTCCIDKSSSAELSEAINSMYLWYQQSEECYALLSDVGPEAVEDWTDPQSSLYSSRWFTRGWTLQELVAPSIVLFYASDWTFLGRKDKPESFTRVISEVTGVGCEVLDGRIDPLQLSVSARMAWASRRQTTRREDVAYCLMGLFQVNMPLLYGEGSRAFRRLQEAILQQTDDQSLFAWNSADDIEDEDQDALSSLLAKSPAQFAYAGDIQPLPPLPTYASMPSSMTNQGLHVHFYLRPAEDDFGGSYEAPMEEDFDAILDCVIRVDNTYLCPVIRLRRLSEDQYGRIQTRSRRLLPPPSPYNYCSEDEGYQHVYVRQEPMYYHLPQFRIPPSPTPSPPESEFGISSTMSSSDHSLYRFSSAFPPRQWNSHTMTLKVNYSRKIQAMGLFRYQSSTWENSAIDVVVGLRRLNAMQWEGWCFQMRSACSIEESFDSINSKISKAIEGTKHADISPGLLRDTIGDDARLITEATVSGTQLQGRLYVSITLATKPEIQAAGVTLTPEQQEKLRESLVEPSNEDEDMVNEFEGQDIEMLQRDVQLLTGPCSQTTWEEFVDHDPETIASFNPRAVRSLDREPREPTEPSKDSSDTKIHDGSSSSPRNSLNLPQPASHERQPSSARSSWNLLRPLSHILTMSATLSSPFEPTRIEKLRSTSSPLTSKSTKQAASIGFFLGYLRDFIAELKQGPVANFTASPMQLLAIYLFDGEKEKAEKVISRYPELLDPGNSEAATSDKYGLHPVHWATAGGFTESLDLLLKKRGREILQVVSRGGLGALHIASMCASPSWIVIRDALDMDSFTALASLPTKHLQETPLHLMAAYYSRRPTASDSDDFYTWLQLVGELVSNVSTDCRNLYEETPLHRAAACNNEAMIDFLLGQARNRHLVDALDRFGRTPIWHAAATGSTEAVKALIKTGASINLADDLGMTPLHAASREGHCDVILLLLQYRAYIASETLVLNFTALDYAAMFGHNPCVRAFVTTNLALSFPEPTRWMEDIGSLVEQDHRLQWDKIKTRALQIASSCGWLGCASTLCRYHADPFIPMGYYVKLNDTHSCAFVVMEKASALTSALREGHEDIAKLLEEQSSDNGGNEEHGEEHTTPLHDPIETDEREEMQDNNNEYAGTAPGEIGYSPDYSPISVEDATRPPTQDFLEGHLEPIQPQLDEGRTGRKNRPVVHAVDLGIGAIDPGVGARRHARHARPSSVSSHSRAHDDERYEERRYEERRQRIDRARRRLENQHSRISSRISEDDPEEFMRSDGVPLRERFERPPTSSRPPPQSEHRISRIPEYNYASEPQKDSSSNVVQQPGQSTVLTMQTGSGPGYSRFGSQRSAQQYQYSAPQHRRGPSSAQQYDASQPYPMPPGYINLQRSGSSKVSQWARGSSRGSDRSQGSTSVRHTTSHSNRQRPSQYRASDNGPPTRPTAQPAYSSRQRTIYDDEDPISKVERPYNARGSQDMVPNPKLSLPARPKPRLRLSPPTTYSRTILSAPPDVRQIDENIILQPRILGPLASPSGFSYQYSPNPLLPRDEAQEQWEAAQYSPSTPEPESLERRLLSMLGAIGHPSMIENIVSEYDIEIQYDETYGIVRRAPGSEGDGAERDGEGLPVFELPAIDYDD</sequence>
<dbReference type="InterPro" id="IPR002110">
    <property type="entry name" value="Ankyrin_rpt"/>
</dbReference>
<feature type="compositionally biased region" description="Basic and acidic residues" evidence="2">
    <location>
        <begin position="1171"/>
        <end position="1186"/>
    </location>
</feature>
<evidence type="ECO:0000256" key="1">
    <source>
        <dbReference type="PROSITE-ProRule" id="PRU00023"/>
    </source>
</evidence>
<feature type="region of interest" description="Disordered" evidence="2">
    <location>
        <begin position="1198"/>
        <end position="1232"/>
    </location>
</feature>
<evidence type="ECO:0000259" key="4">
    <source>
        <dbReference type="Pfam" id="PF26640"/>
    </source>
</evidence>
<gene>
    <name evidence="5" type="ORF">CBYS24578_00010248</name>
</gene>
<feature type="compositionally biased region" description="Polar residues" evidence="2">
    <location>
        <begin position="1501"/>
        <end position="1512"/>
    </location>
</feature>
<dbReference type="InterPro" id="IPR010730">
    <property type="entry name" value="HET"/>
</dbReference>
<evidence type="ECO:0000256" key="2">
    <source>
        <dbReference type="SAM" id="MobiDB-lite"/>
    </source>
</evidence>
<feature type="compositionally biased region" description="Low complexity" evidence="2">
    <location>
        <begin position="1460"/>
        <end position="1474"/>
    </location>
</feature>
<dbReference type="InterPro" id="IPR058525">
    <property type="entry name" value="DUF8212"/>
</dbReference>
<feature type="repeat" description="ANK" evidence="1">
    <location>
        <begin position="1004"/>
        <end position="1036"/>
    </location>
</feature>
<feature type="compositionally biased region" description="Polar residues" evidence="2">
    <location>
        <begin position="1447"/>
        <end position="1456"/>
    </location>
</feature>
<evidence type="ECO:0008006" key="7">
    <source>
        <dbReference type="Google" id="ProtNLM"/>
    </source>
</evidence>
<feature type="domain" description="DUF8212" evidence="4">
    <location>
        <begin position="239"/>
        <end position="283"/>
    </location>
</feature>
<protein>
    <recommendedName>
        <fullName evidence="7">Vegetative incompatibility protein HET-E-1</fullName>
    </recommendedName>
</protein>
<evidence type="ECO:0000259" key="3">
    <source>
        <dbReference type="Pfam" id="PF06985"/>
    </source>
</evidence>
<feature type="region of interest" description="Disordered" evidence="2">
    <location>
        <begin position="1164"/>
        <end position="1186"/>
    </location>
</feature>
<feature type="compositionally biased region" description="Low complexity" evidence="2">
    <location>
        <begin position="1408"/>
        <end position="1420"/>
    </location>
</feature>
<dbReference type="PANTHER" id="PTHR10622">
    <property type="entry name" value="HET DOMAIN-CONTAINING PROTEIN"/>
    <property type="match status" value="1"/>
</dbReference>
<keyword evidence="1" id="KW-0040">ANK repeat</keyword>
<feature type="compositionally biased region" description="Polar residues" evidence="2">
    <location>
        <begin position="1475"/>
        <end position="1492"/>
    </location>
</feature>
<dbReference type="SUPFAM" id="SSF48403">
    <property type="entry name" value="Ankyrin repeat"/>
    <property type="match status" value="1"/>
</dbReference>
<proteinExistence type="predicted"/>
<evidence type="ECO:0000313" key="5">
    <source>
        <dbReference type="EMBL" id="CAG9983241.1"/>
    </source>
</evidence>
<feature type="domain" description="Heterokaryon incompatibility" evidence="3">
    <location>
        <begin position="22"/>
        <end position="121"/>
    </location>
</feature>
<dbReference type="Gene3D" id="1.25.40.20">
    <property type="entry name" value="Ankyrin repeat-containing domain"/>
    <property type="match status" value="1"/>
</dbReference>
<reference evidence="5 6" key="2">
    <citation type="submission" date="2021-10" db="EMBL/GenBank/DDBJ databases">
        <authorList>
            <person name="Piombo E."/>
        </authorList>
    </citation>
    <scope>NUCLEOTIDE SEQUENCE [LARGE SCALE GENOMIC DNA]</scope>
</reference>
<comment type="caution">
    <text evidence="5">The sequence shown here is derived from an EMBL/GenBank/DDBJ whole genome shotgun (WGS) entry which is preliminary data.</text>
</comment>
<feature type="compositionally biased region" description="Low complexity" evidence="2">
    <location>
        <begin position="676"/>
        <end position="687"/>
    </location>
</feature>
<accession>A0A9N9U733</accession>
<dbReference type="OrthoDB" id="194358at2759"/>
<dbReference type="Pfam" id="PF26640">
    <property type="entry name" value="DUF8212"/>
    <property type="match status" value="1"/>
</dbReference>
<dbReference type="Proteomes" id="UP000754883">
    <property type="component" value="Unassembled WGS sequence"/>
</dbReference>